<proteinExistence type="predicted"/>
<keyword evidence="3" id="KW-1185">Reference proteome</keyword>
<feature type="chain" id="PRO_5037350779" evidence="1">
    <location>
        <begin position="20"/>
        <end position="241"/>
    </location>
</feature>
<feature type="signal peptide" evidence="1">
    <location>
        <begin position="1"/>
        <end position="19"/>
    </location>
</feature>
<dbReference type="RefSeq" id="WP_166584736.1">
    <property type="nucleotide sequence ID" value="NZ_WWEO01000039.1"/>
</dbReference>
<dbReference type="AlphaFoldDB" id="A0A965ZFC2"/>
<sequence>MKKLLIISLSAMAMFSACSTYQMNTVSSTNTQHDDKTGEFKFENDSIRIVYSFAGENAPIHMNIYNKLNEPVYVDWERSALITGERSYSYADETVQISGDATSTSIGRGLTFSNSSINAQATLPKNVAFIPPHTQISKTASKINGHFFQYISDSAFVKTKLVSSFGATGLNAKVAQFDKANTPLFFKNYLTVYTLNGNTPKLATYQNDFYVSKVVRSSQSPENFEFYQGGRGDFFTNSGGN</sequence>
<gene>
    <name evidence="2" type="ORF">GSY63_05045</name>
</gene>
<keyword evidence="1" id="KW-0732">Signal</keyword>
<name>A0A965ZFC2_9SPHI</name>
<dbReference type="PROSITE" id="PS51257">
    <property type="entry name" value="PROKAR_LIPOPROTEIN"/>
    <property type="match status" value="1"/>
</dbReference>
<dbReference type="EMBL" id="WWEO01000039">
    <property type="protein sequence ID" value="NCD68716.1"/>
    <property type="molecule type" value="Genomic_DNA"/>
</dbReference>
<accession>A0A965ZFC2</accession>
<protein>
    <submittedName>
        <fullName evidence="2">Uncharacterized protein</fullName>
    </submittedName>
</protein>
<reference evidence="2" key="2">
    <citation type="submission" date="2020-10" db="EMBL/GenBank/DDBJ databases">
        <title>Mucilaginibacter sp. nov., isolated from soil.</title>
        <authorList>
            <person name="Jeon C.O."/>
        </authorList>
    </citation>
    <scope>NUCLEOTIDE SEQUENCE</scope>
    <source>
        <strain evidence="2">R11</strain>
    </source>
</reference>
<organism evidence="2 3">
    <name type="scientific">Mucilaginibacter agri</name>
    <dbReference type="NCBI Taxonomy" id="2695265"/>
    <lineage>
        <taxon>Bacteria</taxon>
        <taxon>Pseudomonadati</taxon>
        <taxon>Bacteroidota</taxon>
        <taxon>Sphingobacteriia</taxon>
        <taxon>Sphingobacteriales</taxon>
        <taxon>Sphingobacteriaceae</taxon>
        <taxon>Mucilaginibacter</taxon>
    </lineage>
</organism>
<comment type="caution">
    <text evidence="2">The sequence shown here is derived from an EMBL/GenBank/DDBJ whole genome shotgun (WGS) entry which is preliminary data.</text>
</comment>
<reference evidence="2" key="1">
    <citation type="submission" date="2020-01" db="EMBL/GenBank/DDBJ databases">
        <authorList>
            <person name="Seo Y.L."/>
        </authorList>
    </citation>
    <scope>NUCLEOTIDE SEQUENCE</scope>
    <source>
        <strain evidence="2">R11</strain>
    </source>
</reference>
<evidence type="ECO:0000256" key="1">
    <source>
        <dbReference type="SAM" id="SignalP"/>
    </source>
</evidence>
<dbReference type="Proteomes" id="UP000638732">
    <property type="component" value="Unassembled WGS sequence"/>
</dbReference>
<evidence type="ECO:0000313" key="3">
    <source>
        <dbReference type="Proteomes" id="UP000638732"/>
    </source>
</evidence>
<evidence type="ECO:0000313" key="2">
    <source>
        <dbReference type="EMBL" id="NCD68716.1"/>
    </source>
</evidence>